<dbReference type="Pfam" id="PF13516">
    <property type="entry name" value="LRR_6"/>
    <property type="match status" value="3"/>
</dbReference>
<evidence type="ECO:0000256" key="13">
    <source>
        <dbReference type="ARBA" id="ARBA00023163"/>
    </source>
</evidence>
<evidence type="ECO:0000256" key="7">
    <source>
        <dbReference type="ARBA" id="ARBA00022741"/>
    </source>
</evidence>
<evidence type="ECO:0000256" key="18">
    <source>
        <dbReference type="ARBA" id="ARBA00062130"/>
    </source>
</evidence>
<dbReference type="GO" id="GO:0016605">
    <property type="term" value="C:PML body"/>
    <property type="evidence" value="ECO:0007669"/>
    <property type="project" value="UniProtKB-SubCell"/>
</dbReference>
<dbReference type="InterPro" id="IPR032675">
    <property type="entry name" value="LRR_dom_sf"/>
</dbReference>
<evidence type="ECO:0000256" key="20">
    <source>
        <dbReference type="SAM" id="MobiDB-lite"/>
    </source>
</evidence>
<comment type="catalytic activity">
    <reaction evidence="17">
        <text>L-seryl-[protein] + ATP = O-phospho-L-seryl-[protein] + ADP + H(+)</text>
        <dbReference type="Rhea" id="RHEA:17989"/>
        <dbReference type="Rhea" id="RHEA-COMP:9863"/>
        <dbReference type="Rhea" id="RHEA-COMP:11604"/>
        <dbReference type="ChEBI" id="CHEBI:15378"/>
        <dbReference type="ChEBI" id="CHEBI:29999"/>
        <dbReference type="ChEBI" id="CHEBI:30616"/>
        <dbReference type="ChEBI" id="CHEBI:83421"/>
        <dbReference type="ChEBI" id="CHEBI:456216"/>
        <dbReference type="EC" id="2.7.11.1"/>
    </reaction>
</comment>
<evidence type="ECO:0000256" key="1">
    <source>
        <dbReference type="ARBA" id="ARBA00004322"/>
    </source>
</evidence>
<dbReference type="SUPFAM" id="SSF52540">
    <property type="entry name" value="P-loop containing nucleoside triphosphate hydrolases"/>
    <property type="match status" value="1"/>
</dbReference>
<keyword evidence="7" id="KW-0547">Nucleotide-binding</keyword>
<dbReference type="InterPro" id="IPR001611">
    <property type="entry name" value="Leu-rich_rpt"/>
</dbReference>
<dbReference type="GO" id="GO:0045892">
    <property type="term" value="P:negative regulation of DNA-templated transcription"/>
    <property type="evidence" value="ECO:0007669"/>
    <property type="project" value="Ensembl"/>
</dbReference>
<evidence type="ECO:0000256" key="19">
    <source>
        <dbReference type="ARBA" id="ARBA00073217"/>
    </source>
</evidence>
<dbReference type="GO" id="GO:0016746">
    <property type="term" value="F:acyltransferase activity"/>
    <property type="evidence" value="ECO:0007669"/>
    <property type="project" value="UniProtKB-KW"/>
</dbReference>
<dbReference type="Gene3D" id="3.40.50.300">
    <property type="entry name" value="P-loop containing nucleotide triphosphate hydrolases"/>
    <property type="match status" value="1"/>
</dbReference>
<keyword evidence="6" id="KW-0677">Repeat</keyword>
<dbReference type="Pfam" id="PF05729">
    <property type="entry name" value="NACHT"/>
    <property type="match status" value="1"/>
</dbReference>
<dbReference type="GO" id="GO:0005525">
    <property type="term" value="F:GTP binding"/>
    <property type="evidence" value="ECO:0007669"/>
    <property type="project" value="UniProtKB-KW"/>
</dbReference>
<evidence type="ECO:0000256" key="2">
    <source>
        <dbReference type="ARBA" id="ARBA00012513"/>
    </source>
</evidence>
<keyword evidence="8" id="KW-0418">Kinase</keyword>
<evidence type="ECO:0000256" key="11">
    <source>
        <dbReference type="ARBA" id="ARBA00023134"/>
    </source>
</evidence>
<keyword evidence="12" id="KW-0010">Activator</keyword>
<feature type="domain" description="NACHT" evidence="21">
    <location>
        <begin position="408"/>
        <end position="719"/>
    </location>
</feature>
<dbReference type="PRINTS" id="PR01719">
    <property type="entry name" value="MHCIIACTVATR"/>
</dbReference>
<feature type="compositionally biased region" description="Polar residues" evidence="20">
    <location>
        <begin position="308"/>
        <end position="322"/>
    </location>
</feature>
<dbReference type="PANTHER" id="PTHR47189:SF1">
    <property type="entry name" value="MHC CLASS II TRANSACTIVATOR"/>
    <property type="match status" value="1"/>
</dbReference>
<dbReference type="PANTHER" id="PTHR47189">
    <property type="entry name" value="MHC CLASS II TRANSACTIVATOR"/>
    <property type="match status" value="1"/>
</dbReference>
<evidence type="ECO:0000256" key="5">
    <source>
        <dbReference type="ARBA" id="ARBA00022679"/>
    </source>
</evidence>
<keyword evidence="13" id="KW-0804">Transcription</keyword>
<keyword evidence="15" id="KW-0012">Acyltransferase</keyword>
<dbReference type="GO" id="GO:0045348">
    <property type="term" value="P:positive regulation of MHC class II biosynthetic process"/>
    <property type="evidence" value="ECO:0007669"/>
    <property type="project" value="TreeGrafter"/>
</dbReference>
<reference evidence="22" key="2">
    <citation type="submission" date="2025-09" db="UniProtKB">
        <authorList>
            <consortium name="Ensembl"/>
        </authorList>
    </citation>
    <scope>IDENTIFICATION</scope>
</reference>
<organism evidence="22 23">
    <name type="scientific">Catagonus wagneri</name>
    <name type="common">Chacoan peccary</name>
    <dbReference type="NCBI Taxonomy" id="51154"/>
    <lineage>
        <taxon>Eukaryota</taxon>
        <taxon>Metazoa</taxon>
        <taxon>Chordata</taxon>
        <taxon>Craniata</taxon>
        <taxon>Vertebrata</taxon>
        <taxon>Euteleostomi</taxon>
        <taxon>Mammalia</taxon>
        <taxon>Eutheria</taxon>
        <taxon>Laurasiatheria</taxon>
        <taxon>Artiodactyla</taxon>
        <taxon>Suina</taxon>
        <taxon>Tayassuidae</taxon>
        <taxon>Catagonus</taxon>
    </lineage>
</organism>
<evidence type="ECO:0000313" key="23">
    <source>
        <dbReference type="Proteomes" id="UP000694540"/>
    </source>
</evidence>
<keyword evidence="3" id="KW-0597">Phosphoprotein</keyword>
<evidence type="ECO:0000256" key="17">
    <source>
        <dbReference type="ARBA" id="ARBA00048679"/>
    </source>
</evidence>
<evidence type="ECO:0000256" key="9">
    <source>
        <dbReference type="ARBA" id="ARBA00022840"/>
    </source>
</evidence>
<name>A0A8C3X7J2_9CETA</name>
<dbReference type="SMART" id="SM00368">
    <property type="entry name" value="LRR_RI"/>
    <property type="match status" value="4"/>
</dbReference>
<evidence type="ECO:0000313" key="22">
    <source>
        <dbReference type="Ensembl" id="ENSCWAP00000024531.1"/>
    </source>
</evidence>
<comment type="catalytic activity">
    <reaction evidence="16">
        <text>L-threonyl-[protein] + ATP = O-phospho-L-threonyl-[protein] + ADP + H(+)</text>
        <dbReference type="Rhea" id="RHEA:46608"/>
        <dbReference type="Rhea" id="RHEA-COMP:11060"/>
        <dbReference type="Rhea" id="RHEA-COMP:11605"/>
        <dbReference type="ChEBI" id="CHEBI:15378"/>
        <dbReference type="ChEBI" id="CHEBI:30013"/>
        <dbReference type="ChEBI" id="CHEBI:30616"/>
        <dbReference type="ChEBI" id="CHEBI:61977"/>
        <dbReference type="ChEBI" id="CHEBI:456216"/>
        <dbReference type="EC" id="2.7.11.1"/>
    </reaction>
</comment>
<keyword evidence="14" id="KW-0539">Nucleus</keyword>
<dbReference type="Gene3D" id="3.80.10.10">
    <property type="entry name" value="Ribonuclease Inhibitor"/>
    <property type="match status" value="2"/>
</dbReference>
<evidence type="ECO:0000256" key="3">
    <source>
        <dbReference type="ARBA" id="ARBA00022553"/>
    </source>
</evidence>
<comment type="subunit">
    <text evidence="18">Interacts with ZXDA and ZXDC. Interacts with PML (isoform PML-2). Interacts with TAF7; interaction inhibits CIITA acetyltransferase activity, thereby repressing transcription.</text>
</comment>
<keyword evidence="5" id="KW-0808">Transferase</keyword>
<sequence>MRCLAPRPEGSYLPEPQGSGQCAAMELGPREGGYLELLNSNADPLQLCHLCDLVDLAGGEEIELCSEPDTDTINCEQFSKLLCDMEADEETRETYANIAELDQYVFQDSQLEGLSKDTFIEHIGLEEMIETVEVLEEAGRKSQKRSFPEELPADLKHRKLAEPLAMPMVTGTFLVGPVSDSSARPCPSPFNKEAASSQTQLEDAVPMPAPLPGSLLSCLSVPAGPIQIIPTLSTLPQGLWHISGAGTGVSSILIYQGEMTQASQASPVHSLLKSPDRPGSTSPFAPSAADLPSMPEPALTSRAKVTEGSMTPTQCPGDQEASSKLPKWPESAEQCSRSLRDRYQAKPEGPEGILVEVDLLRVRLERSGSKSQERELASLDWAERQLARGGLAEVLLAASDRRGPRETQVIAVLGKAGQGKSHWARAVSRAWADGQLPQYDFVFCVPRHCLDRPGNTYRLQDLLFSLGPQPLPADHEVFSYILRRPDRVLLILDAFEELEAQDGFTHGAGGPVSSEPRSLRGLLAGLLQRKLLRGCTLLLTARPRGRLAQSLSKADALFEVAGFSAQQAETYMMRYFECLGAGGRAKRALELLQARPFLLSHSHSPSVCRAVCQLSEALLELGEEAELPSTLTGLYVGLLGPAARDSPPGALLGLARLAWELGRRHHSSLQEGQFPSAEARAWAVAQGLVQPAPGSPGDPELAFSSFLLQCFLGAVWLALSGDIKDKELPQYLALTPRKKRPYDNWLEAVPRFLVGLVFQPRAHCLGALAGLAAATSVDRKQKVLNRYLKRLQPGTLQSGRLLELLHCTHEALDSGLWQHVLQGLPAQLSFLGTRLTPPDTYVLGVALEAAGRDFSLDLRSTGIDPSGLGSLAGLSCVTHFRAALSDTVRLWESLQQRGKTKLLQALEEKFTIEPFKAKSMKDVEDLGNLVQIQRTRSSSEDTAGELPAVRDLKKLEFALGPVLGPQAFPKLVRILEAFSSLQHLDLDSLSENKIGDEGVVQLSATFPQLKALETLNLSQNNISDVGACKLATALPSLAASLLRLSLYNNCICDMGAESLAHVLPDMGSLRVLDVQYNKFTAAGAQQLAASLRKCPHVETLAMWTPTIPFGVREHLQQQDSRILGP</sequence>
<dbReference type="FunFam" id="3.40.50.300:FF:001028">
    <property type="entry name" value="Class II major histocompatibility complex transactivator"/>
    <property type="match status" value="1"/>
</dbReference>
<keyword evidence="11" id="KW-0342">GTP-binding</keyword>
<evidence type="ECO:0000256" key="15">
    <source>
        <dbReference type="ARBA" id="ARBA00023315"/>
    </source>
</evidence>
<dbReference type="FunFam" id="3.80.10.10:FF:000157">
    <property type="entry name" value="Class II major histocompatibility complex transactivator"/>
    <property type="match status" value="1"/>
</dbReference>
<keyword evidence="10" id="KW-0805">Transcription regulation</keyword>
<proteinExistence type="predicted"/>
<dbReference type="Ensembl" id="ENSCWAT00000026596.1">
    <property type="protein sequence ID" value="ENSCWAP00000024531.1"/>
    <property type="gene ID" value="ENSCWAG00000018447.1"/>
</dbReference>
<dbReference type="Proteomes" id="UP000694540">
    <property type="component" value="Unplaced"/>
</dbReference>
<evidence type="ECO:0000256" key="12">
    <source>
        <dbReference type="ARBA" id="ARBA00023159"/>
    </source>
</evidence>
<dbReference type="GO" id="GO:0005524">
    <property type="term" value="F:ATP binding"/>
    <property type="evidence" value="ECO:0007669"/>
    <property type="project" value="UniProtKB-KW"/>
</dbReference>
<keyword evidence="4" id="KW-0433">Leucine-rich repeat</keyword>
<dbReference type="CDD" id="cd00116">
    <property type="entry name" value="LRR_RI"/>
    <property type="match status" value="1"/>
</dbReference>
<feature type="region of interest" description="Disordered" evidence="20">
    <location>
        <begin position="264"/>
        <end position="333"/>
    </location>
</feature>
<protein>
    <recommendedName>
        <fullName evidence="19">MHC class II transactivator</fullName>
        <ecNumber evidence="2">2.7.11.1</ecNumber>
    </recommendedName>
</protein>
<dbReference type="InterPro" id="IPR007111">
    <property type="entry name" value="NACHT_NTPase"/>
</dbReference>
<dbReference type="SUPFAM" id="SSF52047">
    <property type="entry name" value="RNI-like"/>
    <property type="match status" value="1"/>
</dbReference>
<dbReference type="AlphaFoldDB" id="A0A8C3X7J2"/>
<keyword evidence="23" id="KW-1185">Reference proteome</keyword>
<accession>A0A8C3X7J2</accession>
<evidence type="ECO:0000259" key="21">
    <source>
        <dbReference type="PROSITE" id="PS50837"/>
    </source>
</evidence>
<evidence type="ECO:0000256" key="8">
    <source>
        <dbReference type="ARBA" id="ARBA00022777"/>
    </source>
</evidence>
<dbReference type="GO" id="GO:0045944">
    <property type="term" value="P:positive regulation of transcription by RNA polymerase II"/>
    <property type="evidence" value="ECO:0007669"/>
    <property type="project" value="Ensembl"/>
</dbReference>
<evidence type="ECO:0000256" key="16">
    <source>
        <dbReference type="ARBA" id="ARBA00047899"/>
    </source>
</evidence>
<dbReference type="GeneTree" id="ENSGT00940000161578"/>
<dbReference type="GO" id="GO:0034341">
    <property type="term" value="P:response to type II interferon"/>
    <property type="evidence" value="ECO:0007669"/>
    <property type="project" value="Ensembl"/>
</dbReference>
<dbReference type="EC" id="2.7.11.1" evidence="2"/>
<comment type="subcellular location">
    <subcellularLocation>
        <location evidence="1">Nucleus</location>
        <location evidence="1">PML body</location>
    </subcellularLocation>
</comment>
<evidence type="ECO:0000256" key="14">
    <source>
        <dbReference type="ARBA" id="ARBA00023242"/>
    </source>
</evidence>
<evidence type="ECO:0000256" key="10">
    <source>
        <dbReference type="ARBA" id="ARBA00023015"/>
    </source>
</evidence>
<reference evidence="22" key="1">
    <citation type="submission" date="2025-08" db="UniProtKB">
        <authorList>
            <consortium name="Ensembl"/>
        </authorList>
    </citation>
    <scope>IDENTIFICATION</scope>
</reference>
<dbReference type="PROSITE" id="PS51450">
    <property type="entry name" value="LRR"/>
    <property type="match status" value="1"/>
</dbReference>
<dbReference type="InterPro" id="IPR027417">
    <property type="entry name" value="P-loop_NTPase"/>
</dbReference>
<dbReference type="GO" id="GO:0045345">
    <property type="term" value="P:positive regulation of MHC class I biosynthetic process"/>
    <property type="evidence" value="ECO:0007669"/>
    <property type="project" value="TreeGrafter"/>
</dbReference>
<gene>
    <name evidence="22" type="primary">CIITA</name>
</gene>
<keyword evidence="9" id="KW-0067">ATP-binding</keyword>
<dbReference type="GO" id="GO:0004674">
    <property type="term" value="F:protein serine/threonine kinase activity"/>
    <property type="evidence" value="ECO:0007669"/>
    <property type="project" value="UniProtKB-EC"/>
</dbReference>
<dbReference type="PROSITE" id="PS50837">
    <property type="entry name" value="NACHT"/>
    <property type="match status" value="1"/>
</dbReference>
<dbReference type="InterPro" id="IPR008095">
    <property type="entry name" value="MHC_II_transact"/>
</dbReference>
<evidence type="ECO:0000256" key="6">
    <source>
        <dbReference type="ARBA" id="ARBA00022737"/>
    </source>
</evidence>
<evidence type="ECO:0000256" key="4">
    <source>
        <dbReference type="ARBA" id="ARBA00022614"/>
    </source>
</evidence>